<comment type="caution">
    <text evidence="2">The sequence shown here is derived from an EMBL/GenBank/DDBJ whole genome shotgun (WGS) entry which is preliminary data.</text>
</comment>
<name>A0A7W8DY33_9BRAD</name>
<keyword evidence="1" id="KW-0812">Transmembrane</keyword>
<dbReference type="Proteomes" id="UP000542353">
    <property type="component" value="Unassembled WGS sequence"/>
</dbReference>
<keyword evidence="1" id="KW-0472">Membrane</keyword>
<dbReference type="EMBL" id="JACHIH010000007">
    <property type="protein sequence ID" value="MBB5046864.1"/>
    <property type="molecule type" value="Genomic_DNA"/>
</dbReference>
<keyword evidence="3" id="KW-1185">Reference proteome</keyword>
<organism evidence="2 3">
    <name type="scientific">Rhodopseudomonas rhenobacensis</name>
    <dbReference type="NCBI Taxonomy" id="87461"/>
    <lineage>
        <taxon>Bacteria</taxon>
        <taxon>Pseudomonadati</taxon>
        <taxon>Pseudomonadota</taxon>
        <taxon>Alphaproteobacteria</taxon>
        <taxon>Hyphomicrobiales</taxon>
        <taxon>Nitrobacteraceae</taxon>
        <taxon>Rhodopseudomonas</taxon>
    </lineage>
</organism>
<evidence type="ECO:0000256" key="1">
    <source>
        <dbReference type="SAM" id="Phobius"/>
    </source>
</evidence>
<reference evidence="2 3" key="1">
    <citation type="submission" date="2020-08" db="EMBL/GenBank/DDBJ databases">
        <title>Genomic Encyclopedia of Type Strains, Phase IV (KMG-IV): sequencing the most valuable type-strain genomes for metagenomic binning, comparative biology and taxonomic classification.</title>
        <authorList>
            <person name="Goeker M."/>
        </authorList>
    </citation>
    <scope>NUCLEOTIDE SEQUENCE [LARGE SCALE GENOMIC DNA]</scope>
    <source>
        <strain evidence="2 3">DSM 12706</strain>
    </source>
</reference>
<dbReference type="AlphaFoldDB" id="A0A7W8DY33"/>
<evidence type="ECO:0000313" key="3">
    <source>
        <dbReference type="Proteomes" id="UP000542353"/>
    </source>
</evidence>
<evidence type="ECO:0000313" key="2">
    <source>
        <dbReference type="EMBL" id="MBB5046864.1"/>
    </source>
</evidence>
<keyword evidence="1" id="KW-1133">Transmembrane helix</keyword>
<gene>
    <name evidence="2" type="ORF">HNR60_001613</name>
</gene>
<sequence>MSNESFNPHAFGAGAVFGGGMAVGGIVASAFAGVAEARQAAYDRAACDDAEETQAYIYELCELYENECRQRIEAEAREQAAYADIADLQAQIASLRIRLAGRS</sequence>
<protein>
    <submittedName>
        <fullName evidence="2">Uncharacterized protein</fullName>
    </submittedName>
</protein>
<dbReference type="RefSeq" id="WP_184256172.1">
    <property type="nucleotide sequence ID" value="NZ_JACHIH010000007.1"/>
</dbReference>
<proteinExistence type="predicted"/>
<accession>A0A7W8DY33</accession>
<feature type="transmembrane region" description="Helical" evidence="1">
    <location>
        <begin position="12"/>
        <end position="34"/>
    </location>
</feature>